<sequence>MDHPPASPEEVLSQAFDRLSHSHSPSSMEIGLKAIDAYLAIVCSTPVPIVSPANHPLSIPPPPPSFRGERGEGNKLAYPTSPWIKEFRRLQDGFEYNIALRVIGCIDRILLEKKKYSSEQQNSLLAACLECLQGVLLLHPQSQNLFAREAHMATFITLLTHPQPPDLHILTIDTLVTSLLDSPANTRTFESLHGLQTISQLFRTPQTPEKVRLRLTEFLYFYLLPEVEHPRHGGYSSAQVVEVDEERVIMGPRVRSIEQKEELAGRYLKGVEGIVGDIRGFYGVR</sequence>
<keyword evidence="1" id="KW-0687">Ribonucleoprotein</keyword>
<dbReference type="Pfam" id="PF08045">
    <property type="entry name" value="CDC14"/>
    <property type="match status" value="1"/>
</dbReference>
<evidence type="ECO:0000313" key="1">
    <source>
        <dbReference type="EMBL" id="KAK6332489.1"/>
    </source>
</evidence>
<dbReference type="InterPro" id="IPR012535">
    <property type="entry name" value="Cell_div_Cdc14"/>
</dbReference>
<organism evidence="1 2">
    <name type="scientific">Orbilia blumenaviensis</name>
    <dbReference type="NCBI Taxonomy" id="1796055"/>
    <lineage>
        <taxon>Eukaryota</taxon>
        <taxon>Fungi</taxon>
        <taxon>Dikarya</taxon>
        <taxon>Ascomycota</taxon>
        <taxon>Pezizomycotina</taxon>
        <taxon>Orbiliomycetes</taxon>
        <taxon>Orbiliales</taxon>
        <taxon>Orbiliaceae</taxon>
        <taxon>Orbilia</taxon>
    </lineage>
</organism>
<comment type="caution">
    <text evidence="1">The sequence shown here is derived from an EMBL/GenBank/DDBJ whole genome shotgun (WGS) entry which is preliminary data.</text>
</comment>
<protein>
    <submittedName>
        <fullName evidence="1">60S ribosomal protein L3</fullName>
    </submittedName>
</protein>
<keyword evidence="1" id="KW-0689">Ribosomal protein</keyword>
<dbReference type="InterPro" id="IPR016024">
    <property type="entry name" value="ARM-type_fold"/>
</dbReference>
<dbReference type="GO" id="GO:0005840">
    <property type="term" value="C:ribosome"/>
    <property type="evidence" value="ECO:0007669"/>
    <property type="project" value="UniProtKB-KW"/>
</dbReference>
<dbReference type="SUPFAM" id="SSF48371">
    <property type="entry name" value="ARM repeat"/>
    <property type="match status" value="1"/>
</dbReference>
<reference evidence="1 2" key="1">
    <citation type="submission" date="2019-10" db="EMBL/GenBank/DDBJ databases">
        <authorList>
            <person name="Palmer J.M."/>
        </authorList>
    </citation>
    <scope>NUCLEOTIDE SEQUENCE [LARGE SCALE GENOMIC DNA]</scope>
    <source>
        <strain evidence="1 2">TWF730</strain>
    </source>
</reference>
<accession>A0AAV9U1W4</accession>
<keyword evidence="2" id="KW-1185">Reference proteome</keyword>
<dbReference type="AlphaFoldDB" id="A0AAV9U1W4"/>
<name>A0AAV9U1W4_9PEZI</name>
<dbReference type="PANTHER" id="PTHR34065:SF1">
    <property type="entry name" value="CELL DIVISION CONTROL PROTEIN 14"/>
    <property type="match status" value="1"/>
</dbReference>
<gene>
    <name evidence="1" type="primary">RPL3_1</name>
    <name evidence="1" type="ORF">TWF730_004155</name>
</gene>
<evidence type="ECO:0000313" key="2">
    <source>
        <dbReference type="Proteomes" id="UP001373714"/>
    </source>
</evidence>
<dbReference type="Proteomes" id="UP001373714">
    <property type="component" value="Unassembled WGS sequence"/>
</dbReference>
<dbReference type="EMBL" id="JAVHNS010000017">
    <property type="protein sequence ID" value="KAK6332489.1"/>
    <property type="molecule type" value="Genomic_DNA"/>
</dbReference>
<proteinExistence type="predicted"/>
<dbReference type="PANTHER" id="PTHR34065">
    <property type="entry name" value="CELL DIVISION CONTROL PROTEIN 14"/>
    <property type="match status" value="1"/>
</dbReference>